<sequence>MKINGAVISALFLNLSKAFTGAFTAAPSQWQEIASEVPSSGKYNDYTWLSNFPGMKEWVGKKQIKKLSEYTYVLVNKPYEATIAVKRDDIEDDQLGIYAAQAQGAGHSAKQWPDELVFGVVNKGFTEKCYDGKPFFATNHPVGKSGVSNKGTKKLSAASQEAAMASYGTARTTLMSMKDEDGRPLNVNPNVLLVPPALEATANALINSDRLDDGKANLYKGTAKVIVAAWLTDPDAWFLLDTSKPLKPFIYQPRKKPVFVQQTKVESDAVFMEGEFKFGAEARGAAGYGHWQTAYGSDGTVA</sequence>
<organism evidence="2 3">
    <name type="scientific">Acinetobacter bouvetii</name>
    <dbReference type="NCBI Taxonomy" id="202951"/>
    <lineage>
        <taxon>Bacteria</taxon>
        <taxon>Pseudomonadati</taxon>
        <taxon>Pseudomonadota</taxon>
        <taxon>Gammaproteobacteria</taxon>
        <taxon>Moraxellales</taxon>
        <taxon>Moraxellaceae</taxon>
        <taxon>Acinetobacter</taxon>
    </lineage>
</organism>
<evidence type="ECO:0000313" key="2">
    <source>
        <dbReference type="EMBL" id="CAB1222450.1"/>
    </source>
</evidence>
<dbReference type="AlphaFoldDB" id="A0A811GIV7"/>
<accession>A0A811GIV7</accession>
<feature type="domain" description="Bacteriophage Mu GpT" evidence="1">
    <location>
        <begin position="235"/>
        <end position="299"/>
    </location>
</feature>
<name>A0A811GIV7_9GAMM</name>
<dbReference type="Pfam" id="PF10124">
    <property type="entry name" value="Mu-like_gpT"/>
    <property type="match status" value="3"/>
</dbReference>
<proteinExistence type="predicted"/>
<feature type="domain" description="Bacteriophage Mu GpT" evidence="1">
    <location>
        <begin position="159"/>
        <end position="231"/>
    </location>
</feature>
<dbReference type="InterPro" id="IPR018774">
    <property type="entry name" value="Phage_Mu_GpT"/>
</dbReference>
<feature type="domain" description="Bacteriophage Mu GpT" evidence="1">
    <location>
        <begin position="9"/>
        <end position="151"/>
    </location>
</feature>
<dbReference type="Proteomes" id="UP000489961">
    <property type="component" value="Unassembled WGS sequence"/>
</dbReference>
<reference evidence="2 3" key="1">
    <citation type="submission" date="2020-02" db="EMBL/GenBank/DDBJ databases">
        <authorList>
            <person name="Chaudhuri R."/>
        </authorList>
    </citation>
    <scope>NUCLEOTIDE SEQUENCE [LARGE SCALE GENOMIC DNA]</scope>
    <source>
        <strain evidence="2">SFB21</strain>
    </source>
</reference>
<evidence type="ECO:0000313" key="3">
    <source>
        <dbReference type="Proteomes" id="UP000489961"/>
    </source>
</evidence>
<protein>
    <submittedName>
        <fullName evidence="2">Mu-like prophage major head subunit gpT</fullName>
    </submittedName>
</protein>
<evidence type="ECO:0000259" key="1">
    <source>
        <dbReference type="Pfam" id="PF10124"/>
    </source>
</evidence>
<dbReference type="EMBL" id="CADDTS010000049">
    <property type="protein sequence ID" value="CAB1222450.1"/>
    <property type="molecule type" value="Genomic_DNA"/>
</dbReference>
<dbReference type="RefSeq" id="WP_174560814.1">
    <property type="nucleotide sequence ID" value="NZ_CADDTS010000049.1"/>
</dbReference>
<comment type="caution">
    <text evidence="2">The sequence shown here is derived from an EMBL/GenBank/DDBJ whole genome shotgun (WGS) entry which is preliminary data.</text>
</comment>
<gene>
    <name evidence="2" type="ORF">SFB21_3121</name>
</gene>